<proteinExistence type="predicted"/>
<feature type="transmembrane region" description="Helical" evidence="5">
    <location>
        <begin position="204"/>
        <end position="222"/>
    </location>
</feature>
<dbReference type="InterPro" id="IPR051598">
    <property type="entry name" value="TSUP/Inactive_protease-like"/>
</dbReference>
<sequence>MLLDINSILILVGIGLFAGVVNTLAGGGSLVTLPVLILFLGLDEATANGTNRLMVIVAAIVASYGYKSKGVSTHPYGLYFGIAATFGAIIGAKIAIDIDGDTFKRFLAIIMISVGLIIVFRSKSIASLDLPERLSGKYLVAALIGFFFIGIYGGFLQAGVGIIIMLLLTQVSRLSLIRTNSVKAFSVFFYSIAAIAIFALDGKIIWMVGLWMVLGSIVGAWLSSRWSVDKGDRVIRITLLIMVTYMAIKLWLDTFNT</sequence>
<feature type="transmembrane region" description="Helical" evidence="5">
    <location>
        <begin position="12"/>
        <end position="42"/>
    </location>
</feature>
<evidence type="ECO:0000313" key="6">
    <source>
        <dbReference type="EMBL" id="SUZ65819.1"/>
    </source>
</evidence>
<evidence type="ECO:0000256" key="1">
    <source>
        <dbReference type="ARBA" id="ARBA00004141"/>
    </source>
</evidence>
<dbReference type="GO" id="GO:0016020">
    <property type="term" value="C:membrane"/>
    <property type="evidence" value="ECO:0007669"/>
    <property type="project" value="UniProtKB-SubCell"/>
</dbReference>
<feature type="transmembrane region" description="Helical" evidence="5">
    <location>
        <begin position="49"/>
        <end position="66"/>
    </location>
</feature>
<feature type="transmembrane region" description="Helical" evidence="5">
    <location>
        <begin position="234"/>
        <end position="252"/>
    </location>
</feature>
<comment type="subcellular location">
    <subcellularLocation>
        <location evidence="1">Membrane</location>
        <topology evidence="1">Multi-pass membrane protein</topology>
    </subcellularLocation>
</comment>
<evidence type="ECO:0000256" key="4">
    <source>
        <dbReference type="ARBA" id="ARBA00023136"/>
    </source>
</evidence>
<evidence type="ECO:0008006" key="7">
    <source>
        <dbReference type="Google" id="ProtNLM"/>
    </source>
</evidence>
<name>A0A381PI99_9ZZZZ</name>
<feature type="transmembrane region" description="Helical" evidence="5">
    <location>
        <begin position="140"/>
        <end position="168"/>
    </location>
</feature>
<keyword evidence="2 5" id="KW-0812">Transmembrane</keyword>
<protein>
    <recommendedName>
        <fullName evidence="7">Membrane transporter protein</fullName>
    </recommendedName>
</protein>
<evidence type="ECO:0000256" key="3">
    <source>
        <dbReference type="ARBA" id="ARBA00022989"/>
    </source>
</evidence>
<reference evidence="6" key="1">
    <citation type="submission" date="2018-05" db="EMBL/GenBank/DDBJ databases">
        <authorList>
            <person name="Lanie J.A."/>
            <person name="Ng W.-L."/>
            <person name="Kazmierczak K.M."/>
            <person name="Andrzejewski T.M."/>
            <person name="Davidsen T.M."/>
            <person name="Wayne K.J."/>
            <person name="Tettelin H."/>
            <person name="Glass J.I."/>
            <person name="Rusch D."/>
            <person name="Podicherti R."/>
            <person name="Tsui H.-C.T."/>
            <person name="Winkler M.E."/>
        </authorList>
    </citation>
    <scope>NUCLEOTIDE SEQUENCE</scope>
</reference>
<dbReference type="AlphaFoldDB" id="A0A381PI99"/>
<keyword evidence="3 5" id="KW-1133">Transmembrane helix</keyword>
<evidence type="ECO:0000256" key="2">
    <source>
        <dbReference type="ARBA" id="ARBA00022692"/>
    </source>
</evidence>
<evidence type="ECO:0000256" key="5">
    <source>
        <dbReference type="SAM" id="Phobius"/>
    </source>
</evidence>
<dbReference type="Pfam" id="PF01925">
    <property type="entry name" value="TauE"/>
    <property type="match status" value="1"/>
</dbReference>
<feature type="transmembrane region" description="Helical" evidence="5">
    <location>
        <begin position="103"/>
        <end position="120"/>
    </location>
</feature>
<dbReference type="EMBL" id="UINC01000969">
    <property type="protein sequence ID" value="SUZ65819.1"/>
    <property type="molecule type" value="Genomic_DNA"/>
</dbReference>
<dbReference type="InterPro" id="IPR002781">
    <property type="entry name" value="TM_pro_TauE-like"/>
</dbReference>
<organism evidence="6">
    <name type="scientific">marine metagenome</name>
    <dbReference type="NCBI Taxonomy" id="408172"/>
    <lineage>
        <taxon>unclassified sequences</taxon>
        <taxon>metagenomes</taxon>
        <taxon>ecological metagenomes</taxon>
    </lineage>
</organism>
<keyword evidence="4 5" id="KW-0472">Membrane</keyword>
<dbReference type="PANTHER" id="PTHR43701">
    <property type="entry name" value="MEMBRANE TRANSPORTER PROTEIN MJ0441-RELATED"/>
    <property type="match status" value="1"/>
</dbReference>
<feature type="transmembrane region" description="Helical" evidence="5">
    <location>
        <begin position="78"/>
        <end position="96"/>
    </location>
</feature>
<dbReference type="PANTHER" id="PTHR43701:SF5">
    <property type="entry name" value="MEMBRANE TRANSPORTER PROTEIN-RELATED"/>
    <property type="match status" value="1"/>
</dbReference>
<gene>
    <name evidence="6" type="ORF">METZ01_LOCUS18673</name>
</gene>
<feature type="transmembrane region" description="Helical" evidence="5">
    <location>
        <begin position="180"/>
        <end position="198"/>
    </location>
</feature>
<accession>A0A381PI99</accession>